<name>A0ABP9U292_9MICO</name>
<keyword evidence="3" id="KW-0547">Nucleotide-binding</keyword>
<dbReference type="InterPro" id="IPR003593">
    <property type="entry name" value="AAA+_ATPase"/>
</dbReference>
<feature type="region of interest" description="Disordered" evidence="7">
    <location>
        <begin position="526"/>
        <end position="561"/>
    </location>
</feature>
<feature type="transmembrane region" description="Helical" evidence="8">
    <location>
        <begin position="767"/>
        <end position="786"/>
    </location>
</feature>
<feature type="transmembrane region" description="Helical" evidence="8">
    <location>
        <begin position="257"/>
        <end position="278"/>
    </location>
</feature>
<dbReference type="Pfam" id="PF00664">
    <property type="entry name" value="ABC_membrane"/>
    <property type="match status" value="2"/>
</dbReference>
<dbReference type="Gene3D" id="3.40.50.300">
    <property type="entry name" value="P-loop containing nucleotide triphosphate hydrolases"/>
    <property type="match status" value="2"/>
</dbReference>
<keyword evidence="12" id="KW-1185">Reference proteome</keyword>
<dbReference type="PROSITE" id="PS50929">
    <property type="entry name" value="ABC_TM1F"/>
    <property type="match status" value="2"/>
</dbReference>
<organism evidence="11 12">
    <name type="scientific">Brevibacterium ammoniilyticum</name>
    <dbReference type="NCBI Taxonomy" id="1046555"/>
    <lineage>
        <taxon>Bacteria</taxon>
        <taxon>Bacillati</taxon>
        <taxon>Actinomycetota</taxon>
        <taxon>Actinomycetes</taxon>
        <taxon>Micrococcales</taxon>
        <taxon>Brevibacteriaceae</taxon>
        <taxon>Brevibacterium</taxon>
    </lineage>
</organism>
<keyword evidence="6 8" id="KW-0472">Membrane</keyword>
<comment type="subcellular location">
    <subcellularLocation>
        <location evidence="1">Cell membrane</location>
        <topology evidence="1">Multi-pass membrane protein</topology>
    </subcellularLocation>
</comment>
<feature type="transmembrane region" description="Helical" evidence="8">
    <location>
        <begin position="621"/>
        <end position="651"/>
    </location>
</feature>
<evidence type="ECO:0000256" key="7">
    <source>
        <dbReference type="SAM" id="MobiDB-lite"/>
    </source>
</evidence>
<evidence type="ECO:0000256" key="5">
    <source>
        <dbReference type="ARBA" id="ARBA00022989"/>
    </source>
</evidence>
<feature type="domain" description="ABC transporter" evidence="9">
    <location>
        <begin position="317"/>
        <end position="542"/>
    </location>
</feature>
<dbReference type="InterPro" id="IPR014223">
    <property type="entry name" value="ABC_CydC/D"/>
</dbReference>
<dbReference type="PANTHER" id="PTHR24221">
    <property type="entry name" value="ATP-BINDING CASSETTE SUB-FAMILY B"/>
    <property type="match status" value="1"/>
</dbReference>
<dbReference type="EMBL" id="BAABNP010000005">
    <property type="protein sequence ID" value="GAA5340429.1"/>
    <property type="molecule type" value="Genomic_DNA"/>
</dbReference>
<sequence>MSILLSLPRGRRSLLLAVTSAGARAIGIVFIAEALVRTILDLGDVSLWVVLGVLGACLRGASLWADQSLSTAQAAETKRGLRSRILGTLMRRPGQPRAKAAVTVTRSIDDLDDYFTTVVPALAQAAVVPVVLLVRIVFADVLSAIIIVACLPLVPLFMILIGRYTEETTQQSMRALERLSDHLAELAEGLPVLIGLGRSREHARTLRRLSSDYHSASLATLRIAFLSSLALELIATISVALVAVVIGVRLVSGSMDLSAGLLALLLAPECFIPLRALGAGFHASENGREAFDRAQTLIADGDSASDGDSAGSRPRSDRLAEVAAGSRPSAAEADHRVVYADGTSVSWSEVVPRTPGITAVLGPSGAGKTTLLSALTGSLPAGAETTIAPVPSALVPQSPRTYGTTVAEELAAFGVGEHEAAPALASARLPLDTSVATAALSPGQLRRLALVRLLARMRDDADLLVLDEPTAHLDDDNAEIIISVIAEAAVHTRVVLASHDPRVLALADDTITPVLSSGEDTVEAEVSAADGSVAGQSSTASVPTEVRSSAPGRTGTDPVPVATATASEAGHAGADVAAGSATLDSVHPSDNVAPEHPPRTASANPDTWGTRWRKLHATLPLFTGTMVIALLTACAASLAAISLTAVSAWLIVEASYGPPIMTLLVAIVGVRFFGLCRSVLLYVSRLNLHSAVFGSLGRLRTVLWSHFERAGMSDRKMLSSDSALTTMVADADEVRDLVPRTLFPPVVTVLVVTAVIIAAAILDPKSVPILLLLALVNVVVVPLVYVRAEAPLSTSMHAGRARILSLLTRALSAKADLRANGADAAVSRSLAAAEDELESAQRASALHLGIAQLWIEASTVLAAIVIALTSNAATEILAVVVLITFGLADVFASALGAWRQMPALGIALDRLPPVTGDPRTADSLATEAEPEAESESGSDAIESRPPLTDLELTDITVGWDGVPVLEDLDLTADDSAWTLVCGDSGSGKTTSVSVLLRFIDPWAGTYEAGEGGGERIDVLDLGPEELAGRVAWCPQEAHVFRSTVRGNLALAPQTVPDDAAMFAALRAAGLGHWATPAGLDRWVGDHGAEISGGERQRLAVARTLLTGAEVIVLDEPTAHLDAETAHRLIGDLRSSLNDRTVIMVTHDRSLIEPADRVIRLGAEVSPASIRT</sequence>
<evidence type="ECO:0000256" key="3">
    <source>
        <dbReference type="ARBA" id="ARBA00022741"/>
    </source>
</evidence>
<proteinExistence type="predicted"/>
<dbReference type="PANTHER" id="PTHR24221:SF654">
    <property type="entry name" value="ATP-BINDING CASSETTE SUB-FAMILY B MEMBER 6"/>
    <property type="match status" value="1"/>
</dbReference>
<keyword evidence="4" id="KW-0067">ATP-binding</keyword>
<protein>
    <submittedName>
        <fullName evidence="11">Thiol reductant ABC exporter subunit CydD</fullName>
    </submittedName>
</protein>
<dbReference type="InterPro" id="IPR039421">
    <property type="entry name" value="Type_1_exporter"/>
</dbReference>
<dbReference type="SUPFAM" id="SSF90123">
    <property type="entry name" value="ABC transporter transmembrane region"/>
    <property type="match status" value="2"/>
</dbReference>
<keyword evidence="2 8" id="KW-0812">Transmembrane</keyword>
<reference evidence="11 12" key="1">
    <citation type="submission" date="2024-02" db="EMBL/GenBank/DDBJ databases">
        <title>Characterization of antibiotic resistant novel bacterial strains and their environmental applications.</title>
        <authorList>
            <person name="Manzoor S."/>
            <person name="Abbas S."/>
            <person name="Arshad M."/>
            <person name="Li W.J."/>
            <person name="Ahmed I."/>
        </authorList>
    </citation>
    <scope>NUCLEOTIDE SEQUENCE [LARGE SCALE GENOMIC DNA]</scope>
    <source>
        <strain evidence="11 12">KACC 15558</strain>
    </source>
</reference>
<keyword evidence="5 8" id="KW-1133">Transmembrane helix</keyword>
<feature type="domain" description="ABC transporter" evidence="9">
    <location>
        <begin position="950"/>
        <end position="1171"/>
    </location>
</feature>
<feature type="transmembrane region" description="Helical" evidence="8">
    <location>
        <begin position="14"/>
        <end position="39"/>
    </location>
</feature>
<dbReference type="Gene3D" id="1.20.1560.10">
    <property type="entry name" value="ABC transporter type 1, transmembrane domain"/>
    <property type="match status" value="2"/>
</dbReference>
<dbReference type="InterPro" id="IPR027417">
    <property type="entry name" value="P-loop_NTPase"/>
</dbReference>
<feature type="transmembrane region" description="Helical" evidence="8">
    <location>
        <begin position="742"/>
        <end position="761"/>
    </location>
</feature>
<dbReference type="InterPro" id="IPR003439">
    <property type="entry name" value="ABC_transporter-like_ATP-bd"/>
</dbReference>
<feature type="transmembrane region" description="Helical" evidence="8">
    <location>
        <begin position="663"/>
        <end position="683"/>
    </location>
</feature>
<dbReference type="Proteomes" id="UP001498935">
    <property type="component" value="Unassembled WGS sequence"/>
</dbReference>
<dbReference type="SMART" id="SM00382">
    <property type="entry name" value="AAA"/>
    <property type="match status" value="2"/>
</dbReference>
<feature type="domain" description="ABC transmembrane type-1" evidence="10">
    <location>
        <begin position="627"/>
        <end position="868"/>
    </location>
</feature>
<feature type="transmembrane region" description="Helical" evidence="8">
    <location>
        <begin position="45"/>
        <end position="65"/>
    </location>
</feature>
<evidence type="ECO:0000313" key="11">
    <source>
        <dbReference type="EMBL" id="GAA5340429.1"/>
    </source>
</evidence>
<dbReference type="NCBIfam" id="TIGR02868">
    <property type="entry name" value="CydC"/>
    <property type="match status" value="1"/>
</dbReference>
<evidence type="ECO:0000256" key="6">
    <source>
        <dbReference type="ARBA" id="ARBA00023136"/>
    </source>
</evidence>
<gene>
    <name evidence="11" type="primary">cydD</name>
    <name evidence="11" type="ORF">KACC15558_14690</name>
</gene>
<feature type="transmembrane region" description="Helical" evidence="8">
    <location>
        <begin position="223"/>
        <end position="251"/>
    </location>
</feature>
<feature type="transmembrane region" description="Helical" evidence="8">
    <location>
        <begin position="876"/>
        <end position="898"/>
    </location>
</feature>
<evidence type="ECO:0000256" key="4">
    <source>
        <dbReference type="ARBA" id="ARBA00022840"/>
    </source>
</evidence>
<feature type="domain" description="ABC transmembrane type-1" evidence="10">
    <location>
        <begin position="13"/>
        <end position="286"/>
    </location>
</feature>
<dbReference type="PROSITE" id="PS50893">
    <property type="entry name" value="ABC_TRANSPORTER_2"/>
    <property type="match status" value="2"/>
</dbReference>
<comment type="caution">
    <text evidence="11">The sequence shown here is derived from an EMBL/GenBank/DDBJ whole genome shotgun (WGS) entry which is preliminary data.</text>
</comment>
<evidence type="ECO:0000256" key="8">
    <source>
        <dbReference type="SAM" id="Phobius"/>
    </source>
</evidence>
<feature type="transmembrane region" description="Helical" evidence="8">
    <location>
        <begin position="144"/>
        <end position="164"/>
    </location>
</feature>
<feature type="region of interest" description="Disordered" evidence="7">
    <location>
        <begin position="584"/>
        <end position="607"/>
    </location>
</feature>
<evidence type="ECO:0000259" key="9">
    <source>
        <dbReference type="PROSITE" id="PS50893"/>
    </source>
</evidence>
<dbReference type="InterPro" id="IPR036640">
    <property type="entry name" value="ABC1_TM_sf"/>
</dbReference>
<dbReference type="SUPFAM" id="SSF52540">
    <property type="entry name" value="P-loop containing nucleoside triphosphate hydrolases"/>
    <property type="match status" value="2"/>
</dbReference>
<dbReference type="PROSITE" id="PS00211">
    <property type="entry name" value="ABC_TRANSPORTER_1"/>
    <property type="match status" value="2"/>
</dbReference>
<evidence type="ECO:0000256" key="1">
    <source>
        <dbReference type="ARBA" id="ARBA00004651"/>
    </source>
</evidence>
<evidence type="ECO:0000259" key="10">
    <source>
        <dbReference type="PROSITE" id="PS50929"/>
    </source>
</evidence>
<dbReference type="InterPro" id="IPR017871">
    <property type="entry name" value="ABC_transporter-like_CS"/>
</dbReference>
<accession>A0ABP9U292</accession>
<feature type="region of interest" description="Disordered" evidence="7">
    <location>
        <begin position="917"/>
        <end position="945"/>
    </location>
</feature>
<feature type="transmembrane region" description="Helical" evidence="8">
    <location>
        <begin position="114"/>
        <end position="138"/>
    </location>
</feature>
<dbReference type="Pfam" id="PF00005">
    <property type="entry name" value="ABC_tran"/>
    <property type="match status" value="2"/>
</dbReference>
<dbReference type="CDD" id="cd03228">
    <property type="entry name" value="ABCC_MRP_Like"/>
    <property type="match status" value="1"/>
</dbReference>
<dbReference type="InterPro" id="IPR011527">
    <property type="entry name" value="ABC1_TM_dom"/>
</dbReference>
<dbReference type="CDD" id="cd18584">
    <property type="entry name" value="ABC_6TM_AarD_CydD"/>
    <property type="match status" value="1"/>
</dbReference>
<evidence type="ECO:0000313" key="12">
    <source>
        <dbReference type="Proteomes" id="UP001498935"/>
    </source>
</evidence>
<evidence type="ECO:0000256" key="2">
    <source>
        <dbReference type="ARBA" id="ARBA00022692"/>
    </source>
</evidence>